<feature type="domain" description="GGDEF" evidence="4">
    <location>
        <begin position="116"/>
        <end position="247"/>
    </location>
</feature>
<sequence length="261" mass="28484">MRSPLRLIVAPQIQDRRGLRRYVAGATTAAVVAALLMDVVNQLVFFIDWTAALRSWAVTILIALVVAAPILSWIGRAHLALAESRRQFEQLSRTDSLTGLPNRRALMEEAERAGTAWMVLVIIDIDHFKRVNDTHGHRTGDAVLCAAGRLMAEMLGEFGLLGRLGGEEFALISTTQPCRRVLERLEALRDRFAARPMLAEGAAMRITISAGAAIGGQRGFDALYSEADRALYAAKRAGRNRICLSGELQALQAVEEGRPAA</sequence>
<protein>
    <recommendedName>
        <fullName evidence="1">diguanylate cyclase</fullName>
        <ecNumber evidence="1">2.7.7.65</ecNumber>
    </recommendedName>
</protein>
<evidence type="ECO:0000259" key="4">
    <source>
        <dbReference type="PROSITE" id="PS50887"/>
    </source>
</evidence>
<comment type="caution">
    <text evidence="5">The sequence shown here is derived from an EMBL/GenBank/DDBJ whole genome shotgun (WGS) entry which is preliminary data.</text>
</comment>
<keyword evidence="3" id="KW-1133">Transmembrane helix</keyword>
<dbReference type="InterPro" id="IPR000160">
    <property type="entry name" value="GGDEF_dom"/>
</dbReference>
<dbReference type="SUPFAM" id="SSF55073">
    <property type="entry name" value="Nucleotide cyclase"/>
    <property type="match status" value="1"/>
</dbReference>
<dbReference type="SMART" id="SM00267">
    <property type="entry name" value="GGDEF"/>
    <property type="match status" value="1"/>
</dbReference>
<evidence type="ECO:0000256" key="2">
    <source>
        <dbReference type="ARBA" id="ARBA00034247"/>
    </source>
</evidence>
<dbReference type="NCBIfam" id="TIGR00254">
    <property type="entry name" value="GGDEF"/>
    <property type="match status" value="1"/>
</dbReference>
<feature type="transmembrane region" description="Helical" evidence="3">
    <location>
        <begin position="53"/>
        <end position="75"/>
    </location>
</feature>
<dbReference type="PANTHER" id="PTHR45138">
    <property type="entry name" value="REGULATORY COMPONENTS OF SENSORY TRANSDUCTION SYSTEM"/>
    <property type="match status" value="1"/>
</dbReference>
<dbReference type="Proteomes" id="UP000245048">
    <property type="component" value="Unassembled WGS sequence"/>
</dbReference>
<dbReference type="OrthoDB" id="9812260at2"/>
<evidence type="ECO:0000313" key="6">
    <source>
        <dbReference type="Proteomes" id="UP000245048"/>
    </source>
</evidence>
<evidence type="ECO:0000256" key="1">
    <source>
        <dbReference type="ARBA" id="ARBA00012528"/>
    </source>
</evidence>
<keyword evidence="6" id="KW-1185">Reference proteome</keyword>
<dbReference type="RefSeq" id="WP_109517365.1">
    <property type="nucleotide sequence ID" value="NZ_PDOA01000007.1"/>
</dbReference>
<keyword evidence="3" id="KW-0472">Membrane</keyword>
<dbReference type="Pfam" id="PF00990">
    <property type="entry name" value="GGDEF"/>
    <property type="match status" value="1"/>
</dbReference>
<dbReference type="InterPro" id="IPR050469">
    <property type="entry name" value="Diguanylate_Cyclase"/>
</dbReference>
<dbReference type="GO" id="GO:0005886">
    <property type="term" value="C:plasma membrane"/>
    <property type="evidence" value="ECO:0007669"/>
    <property type="project" value="TreeGrafter"/>
</dbReference>
<gene>
    <name evidence="5" type="ORF">CR165_12695</name>
</gene>
<proteinExistence type="predicted"/>
<dbReference type="InterPro" id="IPR043128">
    <property type="entry name" value="Rev_trsase/Diguanyl_cyclase"/>
</dbReference>
<feature type="transmembrane region" description="Helical" evidence="3">
    <location>
        <begin position="21"/>
        <end position="47"/>
    </location>
</feature>
<accession>A0A2U1V3T0</accession>
<dbReference type="GO" id="GO:0052621">
    <property type="term" value="F:diguanylate cyclase activity"/>
    <property type="evidence" value="ECO:0007669"/>
    <property type="project" value="UniProtKB-EC"/>
</dbReference>
<comment type="catalytic activity">
    <reaction evidence="2">
        <text>2 GTP = 3',3'-c-di-GMP + 2 diphosphate</text>
        <dbReference type="Rhea" id="RHEA:24898"/>
        <dbReference type="ChEBI" id="CHEBI:33019"/>
        <dbReference type="ChEBI" id="CHEBI:37565"/>
        <dbReference type="ChEBI" id="CHEBI:58805"/>
        <dbReference type="EC" id="2.7.7.65"/>
    </reaction>
</comment>
<organism evidence="5 6">
    <name type="scientific">Teichococcus aestuarii</name>
    <dbReference type="NCBI Taxonomy" id="568898"/>
    <lineage>
        <taxon>Bacteria</taxon>
        <taxon>Pseudomonadati</taxon>
        <taxon>Pseudomonadota</taxon>
        <taxon>Alphaproteobacteria</taxon>
        <taxon>Acetobacterales</taxon>
        <taxon>Roseomonadaceae</taxon>
        <taxon>Roseomonas</taxon>
    </lineage>
</organism>
<dbReference type="PROSITE" id="PS50887">
    <property type="entry name" value="GGDEF"/>
    <property type="match status" value="1"/>
</dbReference>
<reference evidence="6" key="1">
    <citation type="submission" date="2017-10" db="EMBL/GenBank/DDBJ databases">
        <authorList>
            <person name="Toshchakov S.V."/>
            <person name="Goeva M.A."/>
        </authorList>
    </citation>
    <scope>NUCLEOTIDE SEQUENCE [LARGE SCALE GENOMIC DNA]</scope>
    <source>
        <strain evidence="6">JR1/69-1-13</strain>
    </source>
</reference>
<dbReference type="GO" id="GO:1902201">
    <property type="term" value="P:negative regulation of bacterial-type flagellum-dependent cell motility"/>
    <property type="evidence" value="ECO:0007669"/>
    <property type="project" value="TreeGrafter"/>
</dbReference>
<dbReference type="EC" id="2.7.7.65" evidence="1"/>
<evidence type="ECO:0000256" key="3">
    <source>
        <dbReference type="SAM" id="Phobius"/>
    </source>
</evidence>
<dbReference type="AlphaFoldDB" id="A0A2U1V3T0"/>
<keyword evidence="3" id="KW-0812">Transmembrane</keyword>
<name>A0A2U1V3T0_9PROT</name>
<dbReference type="CDD" id="cd01949">
    <property type="entry name" value="GGDEF"/>
    <property type="match status" value="1"/>
</dbReference>
<dbReference type="EMBL" id="PDOA01000007">
    <property type="protein sequence ID" value="PWC28544.1"/>
    <property type="molecule type" value="Genomic_DNA"/>
</dbReference>
<evidence type="ECO:0000313" key="5">
    <source>
        <dbReference type="EMBL" id="PWC28544.1"/>
    </source>
</evidence>
<dbReference type="InterPro" id="IPR029787">
    <property type="entry name" value="Nucleotide_cyclase"/>
</dbReference>
<dbReference type="GO" id="GO:0043709">
    <property type="term" value="P:cell adhesion involved in single-species biofilm formation"/>
    <property type="evidence" value="ECO:0007669"/>
    <property type="project" value="TreeGrafter"/>
</dbReference>
<dbReference type="PANTHER" id="PTHR45138:SF9">
    <property type="entry name" value="DIGUANYLATE CYCLASE DGCM-RELATED"/>
    <property type="match status" value="1"/>
</dbReference>
<dbReference type="Gene3D" id="3.30.70.270">
    <property type="match status" value="1"/>
</dbReference>